<accession>A0A0E9Q8Q4</accession>
<reference evidence="1" key="1">
    <citation type="submission" date="2014-11" db="EMBL/GenBank/DDBJ databases">
        <authorList>
            <person name="Amaro Gonzalez C."/>
        </authorList>
    </citation>
    <scope>NUCLEOTIDE SEQUENCE</scope>
</reference>
<dbReference type="AlphaFoldDB" id="A0A0E9Q8Q4"/>
<evidence type="ECO:0000313" key="1">
    <source>
        <dbReference type="EMBL" id="JAH12897.1"/>
    </source>
</evidence>
<proteinExistence type="predicted"/>
<dbReference type="EMBL" id="GBXM01095680">
    <property type="protein sequence ID" value="JAH12897.1"/>
    <property type="molecule type" value="Transcribed_RNA"/>
</dbReference>
<reference evidence="1" key="2">
    <citation type="journal article" date="2015" name="Fish Shellfish Immunol.">
        <title>Early steps in the European eel (Anguilla anguilla)-Vibrio vulnificus interaction in the gills: Role of the RtxA13 toxin.</title>
        <authorList>
            <person name="Callol A."/>
            <person name="Pajuelo D."/>
            <person name="Ebbesson L."/>
            <person name="Teles M."/>
            <person name="MacKenzie S."/>
            <person name="Amaro C."/>
        </authorList>
    </citation>
    <scope>NUCLEOTIDE SEQUENCE</scope>
</reference>
<organism evidence="1">
    <name type="scientific">Anguilla anguilla</name>
    <name type="common">European freshwater eel</name>
    <name type="synonym">Muraena anguilla</name>
    <dbReference type="NCBI Taxonomy" id="7936"/>
    <lineage>
        <taxon>Eukaryota</taxon>
        <taxon>Metazoa</taxon>
        <taxon>Chordata</taxon>
        <taxon>Craniata</taxon>
        <taxon>Vertebrata</taxon>
        <taxon>Euteleostomi</taxon>
        <taxon>Actinopterygii</taxon>
        <taxon>Neopterygii</taxon>
        <taxon>Teleostei</taxon>
        <taxon>Anguilliformes</taxon>
        <taxon>Anguillidae</taxon>
        <taxon>Anguilla</taxon>
    </lineage>
</organism>
<name>A0A0E9Q8Q4_ANGAN</name>
<protein>
    <submittedName>
        <fullName evidence="1">Uncharacterized protein</fullName>
    </submittedName>
</protein>
<sequence length="59" mass="6046">MGGALVATAPQSTAVATNPVPGDLASYRFSLQPNKAHLIPHLEILFSCSLVESGAPNQG</sequence>